<sequence length="303" mass="33160">MLTLASSPVLYPLTDRAVIGLTGADRTKYLQGQVTCDVNKLSAGDATPGGHCDSKGKLWAQFWLANLGEQLLLVFNQSLLERQLPELKKFAVFANTEVEDVSRHWQVFGLAGEGLSHWLNHQVGDGNLWQGGVVIPVAAEHALLLLPQGTEPSELSELPRGSEQEWQGLMIHVGLPDMSAEHQGEYIPQMLNLQAIGGISFTKGCYMGQETVARAKYRGANKKAMFVLAGTASGDIVANQDLELQLGDNWRRAGTVLSVWQQGEECLLTSVLNKDLEPDAVFRLKGQDDSRLSLQPLPYNLVD</sequence>
<dbReference type="Proteomes" id="UP000242231">
    <property type="component" value="Unassembled WGS sequence"/>
</dbReference>
<dbReference type="AlphaFoldDB" id="A0A2P5TP38"/>
<protein>
    <submittedName>
        <fullName evidence="2">Aminomethyltransferase</fullName>
    </submittedName>
</protein>
<organism evidence="2 3">
    <name type="scientific">Oceanisphaera arctica</name>
    <dbReference type="NCBI Taxonomy" id="641510"/>
    <lineage>
        <taxon>Bacteria</taxon>
        <taxon>Pseudomonadati</taxon>
        <taxon>Pseudomonadota</taxon>
        <taxon>Gammaproteobacteria</taxon>
        <taxon>Aeromonadales</taxon>
        <taxon>Aeromonadaceae</taxon>
        <taxon>Oceanisphaera</taxon>
    </lineage>
</organism>
<feature type="domain" description="tRNA-modifying protein YgfZ-like beta-barrel" evidence="1">
    <location>
        <begin position="221"/>
        <end position="286"/>
    </location>
</feature>
<dbReference type="SUPFAM" id="SSF101790">
    <property type="entry name" value="Aminomethyltransferase beta-barrel domain"/>
    <property type="match status" value="1"/>
</dbReference>
<dbReference type="PANTHER" id="PTHR22602:SF0">
    <property type="entry name" value="TRANSFERASE CAF17, MITOCHONDRIAL-RELATED"/>
    <property type="match status" value="1"/>
</dbReference>
<keyword evidence="3" id="KW-1185">Reference proteome</keyword>
<keyword evidence="2" id="KW-0808">Transferase</keyword>
<accession>A0A2P5TP38</accession>
<keyword evidence="2" id="KW-0489">Methyltransferase</keyword>
<dbReference type="OrthoDB" id="9796287at2"/>
<gene>
    <name evidence="2" type="ORF">UN63_05085</name>
</gene>
<dbReference type="InterPro" id="IPR045179">
    <property type="entry name" value="YgfZ/GcvT"/>
</dbReference>
<evidence type="ECO:0000313" key="3">
    <source>
        <dbReference type="Proteomes" id="UP000242231"/>
    </source>
</evidence>
<reference evidence="3" key="1">
    <citation type="submission" date="2016-11" db="EMBL/GenBank/DDBJ databases">
        <authorList>
            <person name="Sisinthy S."/>
            <person name="Ara S."/>
            <person name="Gundlapally S.R."/>
        </authorList>
    </citation>
    <scope>NUCLEOTIDE SEQUENCE [LARGE SCALE GENOMIC DNA]</scope>
    <source>
        <strain evidence="3">V1-41</strain>
    </source>
</reference>
<evidence type="ECO:0000313" key="2">
    <source>
        <dbReference type="EMBL" id="PPL17410.1"/>
    </source>
</evidence>
<dbReference type="InterPro" id="IPR029043">
    <property type="entry name" value="GcvT/YgfZ_C"/>
</dbReference>
<dbReference type="GO" id="GO:0016226">
    <property type="term" value="P:iron-sulfur cluster assembly"/>
    <property type="evidence" value="ECO:0007669"/>
    <property type="project" value="TreeGrafter"/>
</dbReference>
<dbReference type="EMBL" id="MPZM01000007">
    <property type="protein sequence ID" value="PPL17410.1"/>
    <property type="molecule type" value="Genomic_DNA"/>
</dbReference>
<dbReference type="GO" id="GO:0032259">
    <property type="term" value="P:methylation"/>
    <property type="evidence" value="ECO:0007669"/>
    <property type="project" value="UniProtKB-KW"/>
</dbReference>
<dbReference type="GO" id="GO:0008168">
    <property type="term" value="F:methyltransferase activity"/>
    <property type="evidence" value="ECO:0007669"/>
    <property type="project" value="UniProtKB-KW"/>
</dbReference>
<dbReference type="NCBIfam" id="TIGR03317">
    <property type="entry name" value="ygfZ_signature"/>
    <property type="match status" value="1"/>
</dbReference>
<proteinExistence type="predicted"/>
<dbReference type="InterPro" id="IPR017703">
    <property type="entry name" value="YgfZ/GCV_T_CS"/>
</dbReference>
<dbReference type="Gene3D" id="3.30.70.1400">
    <property type="entry name" value="Aminomethyltransferase beta-barrel domains"/>
    <property type="match status" value="1"/>
</dbReference>
<dbReference type="Gene3D" id="2.40.30.160">
    <property type="match status" value="1"/>
</dbReference>
<dbReference type="InterPro" id="IPR048451">
    <property type="entry name" value="YgfZ_barrel"/>
</dbReference>
<dbReference type="Pfam" id="PF21130">
    <property type="entry name" value="YgfZ_barrel"/>
    <property type="match status" value="1"/>
</dbReference>
<dbReference type="SUPFAM" id="SSF103025">
    <property type="entry name" value="Folate-binding domain"/>
    <property type="match status" value="1"/>
</dbReference>
<comment type="caution">
    <text evidence="2">The sequence shown here is derived from an EMBL/GenBank/DDBJ whole genome shotgun (WGS) entry which is preliminary data.</text>
</comment>
<dbReference type="PANTHER" id="PTHR22602">
    <property type="entry name" value="TRANSFERASE CAF17, MITOCHONDRIAL-RELATED"/>
    <property type="match status" value="1"/>
</dbReference>
<evidence type="ECO:0000259" key="1">
    <source>
        <dbReference type="Pfam" id="PF21130"/>
    </source>
</evidence>
<name>A0A2P5TP38_9GAMM</name>